<name>A0A060HNP4_9ARCH</name>
<sequence>MSVEHVTQECDSIVASLQRRWQNIDPFLLIKSSMLKRKYPARENRGSFLKSITFRGSIKMASRNRCTIL</sequence>
<organism evidence="1 2">
    <name type="scientific">Nitrososphaera viennensis EN76</name>
    <dbReference type="NCBI Taxonomy" id="926571"/>
    <lineage>
        <taxon>Archaea</taxon>
        <taxon>Nitrososphaerota</taxon>
        <taxon>Nitrososphaeria</taxon>
        <taxon>Nitrososphaerales</taxon>
        <taxon>Nitrososphaeraceae</taxon>
        <taxon>Nitrososphaera</taxon>
    </lineage>
</organism>
<dbReference type="STRING" id="926571.NVIE_025020"/>
<dbReference type="EMBL" id="CP007536">
    <property type="protein sequence ID" value="AIC16770.1"/>
    <property type="molecule type" value="Genomic_DNA"/>
</dbReference>
<gene>
    <name evidence="1" type="ORF">NVIE_025020</name>
</gene>
<dbReference type="AlphaFoldDB" id="A0A060HNP4"/>
<dbReference type="KEGG" id="nvn:NVIE_025020"/>
<protein>
    <submittedName>
        <fullName evidence="1">Uncharacterized protein</fullName>
    </submittedName>
</protein>
<evidence type="ECO:0000313" key="1">
    <source>
        <dbReference type="EMBL" id="AIC16770.1"/>
    </source>
</evidence>
<dbReference type="HOGENOM" id="CLU_2766247_0_0_2"/>
<reference evidence="1 2" key="1">
    <citation type="journal article" date="2014" name="Int. J. Syst. Evol. Microbiol.">
        <title>Nitrososphaera viennensis gen. nov., sp. nov., an aerobic and mesophilic, ammonia-oxidizing archaeon from soil and a member of the archaeal phylum Thaumarchaeota.</title>
        <authorList>
            <person name="Stieglmeier M."/>
            <person name="Klingl A."/>
            <person name="Alves R.J."/>
            <person name="Rittmann S.K."/>
            <person name="Melcher M."/>
            <person name="Leisch N."/>
            <person name="Schleper C."/>
        </authorList>
    </citation>
    <scope>NUCLEOTIDE SEQUENCE [LARGE SCALE GENOMIC DNA]</scope>
    <source>
        <strain evidence="1">EN76</strain>
    </source>
</reference>
<evidence type="ECO:0000313" key="2">
    <source>
        <dbReference type="Proteomes" id="UP000027093"/>
    </source>
</evidence>
<accession>A0A060HNP4</accession>
<proteinExistence type="predicted"/>
<dbReference type="Proteomes" id="UP000027093">
    <property type="component" value="Chromosome"/>
</dbReference>
<keyword evidence="2" id="KW-1185">Reference proteome</keyword>